<dbReference type="Gene3D" id="3.40.50.980">
    <property type="match status" value="2"/>
</dbReference>
<dbReference type="GO" id="GO:0043041">
    <property type="term" value="P:amino acid activation for nonribosomal peptide biosynthetic process"/>
    <property type="evidence" value="ECO:0007669"/>
    <property type="project" value="TreeGrafter"/>
</dbReference>
<dbReference type="Gene3D" id="3.40.50.1820">
    <property type="entry name" value="alpha/beta hydrolase"/>
    <property type="match status" value="1"/>
</dbReference>
<evidence type="ECO:0000313" key="6">
    <source>
        <dbReference type="Proteomes" id="UP000017820"/>
    </source>
</evidence>
<dbReference type="SUPFAM" id="SSF56801">
    <property type="entry name" value="Acetyl-CoA synthetase-like"/>
    <property type="match status" value="1"/>
</dbReference>
<comment type="cofactor">
    <cofactor evidence="1">
        <name>pantetheine 4'-phosphate</name>
        <dbReference type="ChEBI" id="CHEBI:47942"/>
    </cofactor>
</comment>
<protein>
    <submittedName>
        <fullName evidence="5">Non-ribosomal peptide synthetase module AMP-binding domain protein</fullName>
    </submittedName>
</protein>
<dbReference type="Gene3D" id="3.30.559.10">
    <property type="entry name" value="Chloramphenicol acetyltransferase-like domain"/>
    <property type="match status" value="1"/>
</dbReference>
<dbReference type="Pfam" id="PF00550">
    <property type="entry name" value="PP-binding"/>
    <property type="match status" value="1"/>
</dbReference>
<dbReference type="InterPro" id="IPR001242">
    <property type="entry name" value="Condensation_dom"/>
</dbReference>
<dbReference type="SMART" id="SM00823">
    <property type="entry name" value="PKS_PP"/>
    <property type="match status" value="1"/>
</dbReference>
<dbReference type="InterPro" id="IPR020806">
    <property type="entry name" value="PKS_PP-bd"/>
</dbReference>
<dbReference type="InterPro" id="IPR029058">
    <property type="entry name" value="AB_hydrolase_fold"/>
</dbReference>
<dbReference type="CDD" id="cd05930">
    <property type="entry name" value="A_NRPS"/>
    <property type="match status" value="1"/>
</dbReference>
<dbReference type="InterPro" id="IPR020845">
    <property type="entry name" value="AMP-binding_CS"/>
</dbReference>
<dbReference type="SMART" id="SM01294">
    <property type="entry name" value="PKS_PP_betabranch"/>
    <property type="match status" value="1"/>
</dbReference>
<dbReference type="PATRIC" id="fig|1353533.3.peg.3777"/>
<dbReference type="EMBL" id="AUSV01000089">
    <property type="protein sequence ID" value="ESP91973.1"/>
    <property type="molecule type" value="Genomic_DNA"/>
</dbReference>
<dbReference type="GO" id="GO:0003824">
    <property type="term" value="F:catalytic activity"/>
    <property type="evidence" value="ECO:0007669"/>
    <property type="project" value="InterPro"/>
</dbReference>
<dbReference type="SUPFAM" id="SSF52777">
    <property type="entry name" value="CoA-dependent acyltransferases"/>
    <property type="match status" value="2"/>
</dbReference>
<dbReference type="InterPro" id="IPR009081">
    <property type="entry name" value="PP-bd_ACP"/>
</dbReference>
<dbReference type="InterPro" id="IPR023213">
    <property type="entry name" value="CAT-like_dom_sf"/>
</dbReference>
<dbReference type="PROSITE" id="PS00455">
    <property type="entry name" value="AMP_BINDING"/>
    <property type="match status" value="1"/>
</dbReference>
<accession>V4HQD1</accession>
<dbReference type="InterPro" id="IPR006162">
    <property type="entry name" value="Ppantetheine_attach_site"/>
</dbReference>
<dbReference type="PROSITE" id="PS50075">
    <property type="entry name" value="CARRIER"/>
    <property type="match status" value="1"/>
</dbReference>
<dbReference type="Proteomes" id="UP000017820">
    <property type="component" value="Unassembled WGS sequence"/>
</dbReference>
<dbReference type="PROSITE" id="PS00012">
    <property type="entry name" value="PHOSPHOPANTETHEINE"/>
    <property type="match status" value="1"/>
</dbReference>
<comment type="caution">
    <text evidence="5">The sequence shown here is derived from an EMBL/GenBank/DDBJ whole genome shotgun (WGS) entry which is preliminary data.</text>
</comment>
<evidence type="ECO:0000313" key="5">
    <source>
        <dbReference type="EMBL" id="ESP91973.1"/>
    </source>
</evidence>
<organism evidence="5 6">
    <name type="scientific">Pseudoalteromonas luteoviolacea (strain 2ta16)</name>
    <dbReference type="NCBI Taxonomy" id="1353533"/>
    <lineage>
        <taxon>Bacteria</taxon>
        <taxon>Pseudomonadati</taxon>
        <taxon>Pseudomonadota</taxon>
        <taxon>Gammaproteobacteria</taxon>
        <taxon>Alteromonadales</taxon>
        <taxon>Pseudoalteromonadaceae</taxon>
        <taxon>Pseudoalteromonas</taxon>
    </lineage>
</organism>
<dbReference type="GO" id="GO:0031177">
    <property type="term" value="F:phosphopantetheine binding"/>
    <property type="evidence" value="ECO:0007669"/>
    <property type="project" value="InterPro"/>
</dbReference>
<dbReference type="InterPro" id="IPR036736">
    <property type="entry name" value="ACP-like_sf"/>
</dbReference>
<name>V4HQD1_PSEL2</name>
<reference evidence="6" key="1">
    <citation type="journal article" date="2014" name="Nat. Chem. Biol.">
        <title>Biosynthesis of polybrominated aromatic organic compounds by marine bacteria.</title>
        <authorList>
            <person name="Agarwal V."/>
            <person name="El Gamal A.A."/>
            <person name="Yamanaka K."/>
            <person name="Poth D."/>
            <person name="Kersten R.D."/>
            <person name="Schorn M."/>
            <person name="Allen E.E."/>
            <person name="Moore B.S."/>
        </authorList>
    </citation>
    <scope>NUCLEOTIDE SEQUENCE [LARGE SCALE GENOMIC DNA]</scope>
    <source>
        <strain evidence="6">2ta16</strain>
    </source>
</reference>
<dbReference type="PANTHER" id="PTHR45527:SF1">
    <property type="entry name" value="FATTY ACID SYNTHASE"/>
    <property type="match status" value="1"/>
</dbReference>
<dbReference type="Gene3D" id="3.30.300.30">
    <property type="match status" value="1"/>
</dbReference>
<dbReference type="SUPFAM" id="SSF47336">
    <property type="entry name" value="ACP-like"/>
    <property type="match status" value="1"/>
</dbReference>
<dbReference type="InterPro" id="IPR045851">
    <property type="entry name" value="AMP-bd_C_sf"/>
</dbReference>
<evidence type="ECO:0000256" key="1">
    <source>
        <dbReference type="ARBA" id="ARBA00001957"/>
    </source>
</evidence>
<feature type="domain" description="Carrier" evidence="4">
    <location>
        <begin position="949"/>
        <end position="1024"/>
    </location>
</feature>
<sequence>MCQMALNLLQETFGMIQEYIDAYPQGLGLSVQQKQHLSKHESAAVAVHSVLVPIEQNLTEVELRQRAEAIAQQQLILQFAFTQVEGFRGTRQVPTAQHKLVCEDVTSQADLVATEQAKLIPISLDTTHGQNIQISRFVCQQQAYILIHANALALDIASVYDYIGQLLNGENNEAEAIQYPDFLAWLEEVNEAPEAAQGAAYWQQFSAKLQPLDNRFQLPYHKAPSTTDLRTQQSHSVELSDAVLQNIDSLAEQLELDSEVILHATWWLLLARISKNSGFSAALGYDPRQMSEELEGALGVYQLHLPIAVEVDPAQSLSTWFSQFAFQCEQHLEWAEAYQGTEKYELNWSPSCVMQVWHGESHGQLLRLDDSSELHLNCVLQDTGARLTLRYDSQAYSDAAAQTLLAQYQQLLAQLTTQLNTVVGEINIATEQEQQRHLGLNRAVAQVPLLFDKIAHFAATQPTQLALSDGQQSLDYSSLEARLLSIANVLQDKGVASNDIVTVALPRSFEQVLVILAIQRLGAAYCPVDPVWPITRQQQIMAAAGATRHIAIEGSQDTIGLAQVLTEATQSQAPEAIALPNAQQAAYVLFTSGSTGTPKGVVIEHAQLAHYCFGSSEALKLGQQRYGLTSTVAADIGNTCLFNAFYNGGTLVVAPEQAVLEGQAFAQFVNAQQVEVVKIVPSHLQALLESEPKVLPNKLILGGEASAPTLLQKIHRLSPNTEVFNHYGPTETTVGVLSHQYHDLSSFAGTVAKLSHVFAGTSIYILNEYGSLCAVGEQGELHIAGTQLARGYLGKDENDGFVTKSPWASRLYPTGDVARYMPDGTISLSGRKDDQVQIRGFRVEPNEVAASVSRCFESVGCYVMAQNLGGQTALVAYLTGFEYQGATVSGLLDGDVNQYLQTHLRDHLAEAMVPQFFVALEQLPLLANGKVDRAKLPKANELQNVAYVAPSSQLEKWLADSLADILEVDKVSCDTSFFDLGGHSLAAIKWVTRIKKQLLMDVEPGIIFDNATIMKLATALSAKHPDAQKLEKIAMTQLKLATLSPEQREALQQKLGLGS</sequence>
<dbReference type="Pfam" id="PF00668">
    <property type="entry name" value="Condensation"/>
    <property type="match status" value="1"/>
</dbReference>
<dbReference type="Gene3D" id="2.30.38.10">
    <property type="entry name" value="Luciferase, Domain 3"/>
    <property type="match status" value="1"/>
</dbReference>
<dbReference type="Pfam" id="PF00501">
    <property type="entry name" value="AMP-binding"/>
    <property type="match status" value="1"/>
</dbReference>
<dbReference type="GO" id="GO:0044550">
    <property type="term" value="P:secondary metabolite biosynthetic process"/>
    <property type="evidence" value="ECO:0007669"/>
    <property type="project" value="TreeGrafter"/>
</dbReference>
<keyword evidence="2" id="KW-0596">Phosphopantetheine</keyword>
<dbReference type="AlphaFoldDB" id="V4HQD1"/>
<keyword evidence="3" id="KW-0597">Phosphoprotein</keyword>
<dbReference type="InterPro" id="IPR000873">
    <property type="entry name" value="AMP-dep_synth/lig_dom"/>
</dbReference>
<dbReference type="GO" id="GO:0005737">
    <property type="term" value="C:cytoplasm"/>
    <property type="evidence" value="ECO:0007669"/>
    <property type="project" value="TreeGrafter"/>
</dbReference>
<gene>
    <name evidence="5" type="ORF">PL2TA16_05178</name>
</gene>
<dbReference type="PANTHER" id="PTHR45527">
    <property type="entry name" value="NONRIBOSOMAL PEPTIDE SYNTHETASE"/>
    <property type="match status" value="1"/>
</dbReference>
<evidence type="ECO:0000256" key="2">
    <source>
        <dbReference type="ARBA" id="ARBA00022450"/>
    </source>
</evidence>
<dbReference type="Gene3D" id="3.30.559.30">
    <property type="entry name" value="Nonribosomal peptide synthetase, condensation domain"/>
    <property type="match status" value="1"/>
</dbReference>
<evidence type="ECO:0000256" key="3">
    <source>
        <dbReference type="ARBA" id="ARBA00022553"/>
    </source>
</evidence>
<evidence type="ECO:0000259" key="4">
    <source>
        <dbReference type="PROSITE" id="PS50075"/>
    </source>
</evidence>
<proteinExistence type="predicted"/>